<dbReference type="InterPro" id="IPR002739">
    <property type="entry name" value="PAB1135-like"/>
</dbReference>
<dbReference type="Pfam" id="PF01877">
    <property type="entry name" value="RNA_binding"/>
    <property type="match status" value="1"/>
</dbReference>
<gene>
    <name evidence="1" type="ORF">D9Q81_06010</name>
</gene>
<organism evidence="1 2">
    <name type="scientific">Candidatus Korarchaeum cryptofilum</name>
    <dbReference type="NCBI Taxonomy" id="498846"/>
    <lineage>
        <taxon>Archaea</taxon>
        <taxon>Thermoproteota</taxon>
        <taxon>Candidatus Korarchaeia</taxon>
        <taxon>Candidatus Korarchaeales</taxon>
        <taxon>Candidatus Korarchaeaceae</taxon>
        <taxon>Candidatus Korarchaeum</taxon>
    </lineage>
</organism>
<evidence type="ECO:0008006" key="3">
    <source>
        <dbReference type="Google" id="ProtNLM"/>
    </source>
</evidence>
<dbReference type="InterPro" id="IPR022803">
    <property type="entry name" value="Ribosomal_uL5_dom_sf"/>
</dbReference>
<sequence length="141" mass="16214">MKLLSAEISTMLYPSEVEERVRSLLLSLCDCEIREERVSSHYGYSFKVLTCNLSGERAEELLRKVICSLSDFELSSLLDNIERYVEGRHLYIRLSKQDLALGRFKIYEGDPGGYIRIKFSFKSASEIEEIRKVGESCTQIS</sequence>
<comment type="caution">
    <text evidence="1">The sequence shown here is derived from an EMBL/GenBank/DDBJ whole genome shotgun (WGS) entry which is preliminary data.</text>
</comment>
<dbReference type="EMBL" id="RCOR01000030">
    <property type="protein sequence ID" value="RSN68409.1"/>
    <property type="molecule type" value="Genomic_DNA"/>
</dbReference>
<name>A0A429G3T4_9CREN</name>
<dbReference type="AlphaFoldDB" id="A0A429G3T4"/>
<dbReference type="PANTHER" id="PTHR38816:SF1">
    <property type="entry name" value="EXOSOME SUBUNIT"/>
    <property type="match status" value="1"/>
</dbReference>
<reference evidence="1 2" key="1">
    <citation type="submission" date="2018-10" db="EMBL/GenBank/DDBJ databases">
        <title>Co-occurring genomic capacity for anaerobic methane metabolism and dissimilatory sulfite reduction discovered in the Korarchaeota.</title>
        <authorList>
            <person name="Mckay L.J."/>
            <person name="Dlakic M."/>
            <person name="Fields M.W."/>
            <person name="Delmont T.O."/>
            <person name="Eren A.M."/>
            <person name="Jay Z.J."/>
            <person name="Klingelsmith K.B."/>
            <person name="Rusch D.B."/>
            <person name="Inskeep W.P."/>
        </authorList>
    </citation>
    <scope>NUCLEOTIDE SEQUENCE [LARGE SCALE GENOMIC DNA]</scope>
    <source>
        <strain evidence="1 2">WS</strain>
    </source>
</reference>
<dbReference type="RefSeq" id="WP_012310019.1">
    <property type="nucleotide sequence ID" value="NZ_RCOR01000030.1"/>
</dbReference>
<dbReference type="SUPFAM" id="SSF55282">
    <property type="entry name" value="RL5-like"/>
    <property type="match status" value="1"/>
</dbReference>
<dbReference type="GeneID" id="6094653"/>
<evidence type="ECO:0000313" key="2">
    <source>
        <dbReference type="Proteomes" id="UP000278149"/>
    </source>
</evidence>
<dbReference type="Gene3D" id="3.30.1440.10">
    <property type="match status" value="1"/>
</dbReference>
<proteinExistence type="predicted"/>
<evidence type="ECO:0000313" key="1">
    <source>
        <dbReference type="EMBL" id="RSN68409.1"/>
    </source>
</evidence>
<accession>A0A429G3T4</accession>
<protein>
    <recommendedName>
        <fullName evidence="3">Exosome protein</fullName>
    </recommendedName>
</protein>
<dbReference type="Proteomes" id="UP000278149">
    <property type="component" value="Unassembled WGS sequence"/>
</dbReference>
<dbReference type="PANTHER" id="PTHR38816">
    <property type="entry name" value="EXOSOME SUBUNIT, DUF54 FAMILY-RELATED"/>
    <property type="match status" value="1"/>
</dbReference>